<feature type="compositionally biased region" description="Basic and acidic residues" evidence="2">
    <location>
        <begin position="887"/>
        <end position="899"/>
    </location>
</feature>
<feature type="compositionally biased region" description="Basic and acidic residues" evidence="2">
    <location>
        <begin position="1606"/>
        <end position="1626"/>
    </location>
</feature>
<feature type="compositionally biased region" description="Polar residues" evidence="2">
    <location>
        <begin position="1503"/>
        <end position="1512"/>
    </location>
</feature>
<protein>
    <submittedName>
        <fullName evidence="3">Uncharacterized protein</fullName>
    </submittedName>
</protein>
<evidence type="ECO:0000256" key="1">
    <source>
        <dbReference type="SAM" id="Coils"/>
    </source>
</evidence>
<dbReference type="Proteomes" id="UP000324800">
    <property type="component" value="Unassembled WGS sequence"/>
</dbReference>
<name>A0A5J4X4W0_9EUKA</name>
<reference evidence="3 4" key="1">
    <citation type="submission" date="2019-03" db="EMBL/GenBank/DDBJ databases">
        <title>Single cell metagenomics reveals metabolic interactions within the superorganism composed of flagellate Streblomastix strix and complex community of Bacteroidetes bacteria on its surface.</title>
        <authorList>
            <person name="Treitli S.C."/>
            <person name="Kolisko M."/>
            <person name="Husnik F."/>
            <person name="Keeling P."/>
            <person name="Hampl V."/>
        </authorList>
    </citation>
    <scope>NUCLEOTIDE SEQUENCE [LARGE SCALE GENOMIC DNA]</scope>
    <source>
        <strain evidence="3">ST1C</strain>
    </source>
</reference>
<dbReference type="InterPro" id="IPR039715">
    <property type="entry name" value="ZCCHC10"/>
</dbReference>
<feature type="compositionally biased region" description="Acidic residues" evidence="2">
    <location>
        <begin position="1398"/>
        <end position="1408"/>
    </location>
</feature>
<feature type="compositionally biased region" description="Polar residues" evidence="2">
    <location>
        <begin position="1559"/>
        <end position="1569"/>
    </location>
</feature>
<feature type="region of interest" description="Disordered" evidence="2">
    <location>
        <begin position="887"/>
        <end position="906"/>
    </location>
</feature>
<evidence type="ECO:0000313" key="3">
    <source>
        <dbReference type="EMBL" id="KAA6401832.1"/>
    </source>
</evidence>
<feature type="compositionally biased region" description="Polar residues" evidence="2">
    <location>
        <begin position="2035"/>
        <end position="2047"/>
    </location>
</feature>
<feature type="compositionally biased region" description="Low complexity" evidence="2">
    <location>
        <begin position="923"/>
        <end position="936"/>
    </location>
</feature>
<dbReference type="PANTHER" id="PTHR13491">
    <property type="entry name" value="ZCCHC10 PROTEIN"/>
    <property type="match status" value="1"/>
</dbReference>
<feature type="compositionally biased region" description="Acidic residues" evidence="2">
    <location>
        <begin position="1627"/>
        <end position="1637"/>
    </location>
</feature>
<feature type="coiled-coil region" evidence="1">
    <location>
        <begin position="741"/>
        <end position="777"/>
    </location>
</feature>
<feature type="region of interest" description="Disordered" evidence="2">
    <location>
        <begin position="2020"/>
        <end position="2051"/>
    </location>
</feature>
<evidence type="ECO:0000313" key="4">
    <source>
        <dbReference type="Proteomes" id="UP000324800"/>
    </source>
</evidence>
<feature type="compositionally biased region" description="Polar residues" evidence="2">
    <location>
        <begin position="1323"/>
        <end position="1333"/>
    </location>
</feature>
<feature type="compositionally biased region" description="Low complexity" evidence="2">
    <location>
        <begin position="328"/>
        <end position="353"/>
    </location>
</feature>
<gene>
    <name evidence="3" type="ORF">EZS28_002640</name>
</gene>
<feature type="compositionally biased region" description="Basic residues" evidence="2">
    <location>
        <begin position="1450"/>
        <end position="1469"/>
    </location>
</feature>
<feature type="compositionally biased region" description="Basic residues" evidence="2">
    <location>
        <begin position="1339"/>
        <end position="1354"/>
    </location>
</feature>
<feature type="region of interest" description="Disordered" evidence="2">
    <location>
        <begin position="1282"/>
        <end position="1677"/>
    </location>
</feature>
<feature type="compositionally biased region" description="Acidic residues" evidence="2">
    <location>
        <begin position="1482"/>
        <end position="1501"/>
    </location>
</feature>
<feature type="compositionally biased region" description="Low complexity" evidence="2">
    <location>
        <begin position="2340"/>
        <end position="2361"/>
    </location>
</feature>
<feature type="compositionally biased region" description="Polar residues" evidence="2">
    <location>
        <begin position="1783"/>
        <end position="1793"/>
    </location>
</feature>
<feature type="compositionally biased region" description="Acidic residues" evidence="2">
    <location>
        <begin position="1516"/>
        <end position="1546"/>
    </location>
</feature>
<feature type="compositionally biased region" description="Acidic residues" evidence="2">
    <location>
        <begin position="1358"/>
        <end position="1391"/>
    </location>
</feature>
<sequence>MSNIQLIDRFALITKDGSDQLFVEPDEFVRFWKTLLDSQEATKFLQIFLLRACDSQDQKVNEKIQKIISGKGIMPPLKVDDPQFSSIFNSLFYVSLFHEFMIFDSQLSVARKLWNTISESQWHLFSEQKSTLEIFNLAINKYEKPWKDVYKRLVRYLIELQHKQINAIPTSLTYPSGVGLNNNMYLIARLFIDDCINFFAFGGDPIQSSIQSSSLTSPSITNPSQQQQQQQTIGILEKRGKWTDNDFYTTTPLFDSPYYAYKKLIKRNELESSLNELKKKLQQQSGIYNYGDDMCIRDSELDRPDHRVGDIKRVTLNEYKKVDQLRDQNQQQLNQTSSQPSSSSLSKSSSSKQINSILTNNQLNLIDVQPPKLDLEEEGFQALQQWSAGGPHIQHEHYERLQQKQQQEQEILLRQRIDARQTSSGRGADKSKLNESSFAPNKIGSSFSLPIVSLKAKQEAASEALVLANDFFLMRASHEQRTVLCLWINDIISKCPCQDIHLLSQLRDNLNGALAWPQPTGYVAVRTLELINREICIPGSGVISRRSKQYSIGTLFTGVPLFASESFTKHPLGALVLCARYPRQPSPDVLIASAIVDVIQHTIPSLQQQIARAWEQIKSENDLKGAAGIALCLSNRQLLQLYIEISDILAGPPKYQPQLKVSIEQVGGNSNAFNVSITTQQQTNSQSSHQTSSNTNIIGNRNPSALENYVHIRDLLQQAKIWVNKIYEQGYDNYWNYKVAQKMKQTKEEEKKERLKKIEDEKLKQQILKEKEEEERKYLKSFKKYDQSQQQSSTKQLNVNPITDVQDEEEDNIIYDEALKTELPRKYHPPDNIRSDITSFLIEDNDFYRMYVTVANQLEENNTQMKLKYEDNEEYSTDMKNVLKDWIKPEDKGNKENRNQNKVNEGQQQLQNELKQKMNNISQSTSLNSNSSSSDSDSNEQEQEQNESESDSEQEQDNQSEINNIESLQLPLLIKCDKSALIEGLWEESGQCGMIINQDEQQVSEDDLFSGIGTLTVGSGVALGIKKNSGFGLIKSKPNFLYKRIENKLSNYLGAIDTLYHHYVELPWSSSTPFASPSMKIRPPIIMIPKRKRVMKKKSLIRIQKQIEQMEYEQQEKEKERRIKERILEIKEKKDRERDDQIGLNEQKSAVSGGMKQGFQNKAKLRGNPPPGIVPPPPRIDNAYNIQNKKIEDFDRKDIQDFSNKLAKDMENEKQDQNTINIEEEKKQVKKIFQFITDIDDEDDEEERYQHLLQAYNFQSDDDDDKPSLLKQDLLLQEQQYEGGELITAKPKKKKKKKKKIVGQKVMKKVMIKKKKKKVKIGSNLQQSGNNKQVDNKKKAYKNKKDKRKKKKKYRMDDSDESDSDSDESYSLSSDDEDDDDDSSDTSESDISDSSNTSDDEYGFSDDDFFYKKKHNRRIRNGDDSDDSIGDIKSDSSSSSFDDDSDDQKRNKKRKNKKNKKGKKKKNKEIKRNQSLNIKQDDESDWESYYEEVMQEQEIDDQLINNNKQDSNIDNKDDEYEYEELDEYEDDDQLINNEEGEGDNNNDDGIGNANEQQNKDSNIYSNDYQDINVAQYGLFGPRNPEYSGYVYQGDDDDDEEDIQDISDIKDIKDIELSYQQHNKDMDTIGEENEDDYDQKEKEQEQKNQNTDEQEDEQGNSGSSDDEDDDDDEDMNEQLDDDYHYVYDFNDDSYYSKQILESKQITVQTNKQKLAFGIFSSYSNSTSIYGVDGTVKLSDQRKQEEQQDKIDIGGSLRRLINKESKDNKNKQDKGKKETLKVSPKITSPQVNSSPMVLHDDYSDNQHFIDTLQSDGVDAEQDDLSNINLFSKKQNKELGCSIQKLPLTETFPRIKPRFLTQEEILQRRINRRSNKYQRGPSVNQSKISENEQKLKQPGSNIPSQYKDKYSLLTLKKKKKKKKKKKQTQINPQFDPAVRIENFFDNLQIGNGWLTHSVIPLTSPYHMSDRAIQLYLNEAHYSYPFALWLVEYWVRDDDTDIIQQQQQQQQQQVGQMKQPPIRQRLGSLPSADAESKQAAESFNQSNQQGMDLSVYKPPNSLSAFTSKTVGVPSFINSPSLPSSNQSNQSNQYTSLSQQQCQCFPFIGLRSKLSNSLRWQQLLKSQKEKLSNVQKQIAQLSEPEQEYQPTPLKDMKSSEQTSSLSKMHLAQTIQRESGIQLIGIGLNKQEQGNSGSGISVQFKLAQLQIQQKVLLKRQWQLQQMQQQQQQMKLHSQIIIHNNRSHSSAAPPQQQFRPRSQTMAPIQLKSTIGMSSSLSNNGQGNSTQQKIDINTQQNITSQQGQIKPLYLTMQHPSYRRVFCTSAQLVNNTNDISYSYPSINTQNTQRTQSTTQQSNQLNNNQSTLERGKIKDFEQGNFKTKNLYIKYETMTADGAKKATHSQVLQVNAAFMTATSIPHSSDWGFANNAQMNVSCETLQVSIARSLRCIEAGRVVSRTVSEMIVEAVDRVDDFFFWLDGQRYGPCRMLRMLKYVPLCPTDSGTFNVAAFMPKKVAN</sequence>
<evidence type="ECO:0000256" key="2">
    <source>
        <dbReference type="SAM" id="MobiDB-lite"/>
    </source>
</evidence>
<feature type="compositionally biased region" description="Basic residues" evidence="2">
    <location>
        <begin position="1290"/>
        <end position="1320"/>
    </location>
</feature>
<feature type="compositionally biased region" description="Acidic residues" evidence="2">
    <location>
        <begin position="937"/>
        <end position="958"/>
    </location>
</feature>
<organism evidence="3 4">
    <name type="scientific">Streblomastix strix</name>
    <dbReference type="NCBI Taxonomy" id="222440"/>
    <lineage>
        <taxon>Eukaryota</taxon>
        <taxon>Metamonada</taxon>
        <taxon>Preaxostyla</taxon>
        <taxon>Oxymonadida</taxon>
        <taxon>Streblomastigidae</taxon>
        <taxon>Streblomastix</taxon>
    </lineage>
</organism>
<feature type="compositionally biased region" description="Acidic residues" evidence="2">
    <location>
        <begin position="1593"/>
        <end position="1604"/>
    </location>
</feature>
<proteinExistence type="predicted"/>
<feature type="region of interest" description="Disordered" evidence="2">
    <location>
        <begin position="327"/>
        <end position="353"/>
    </location>
</feature>
<comment type="caution">
    <text evidence="3">The sequence shown here is derived from an EMBL/GenBank/DDBJ whole genome shotgun (WGS) entry which is preliminary data.</text>
</comment>
<accession>A0A5J4X4W0</accession>
<feature type="region of interest" description="Disordered" evidence="2">
    <location>
        <begin position="1760"/>
        <end position="1793"/>
    </location>
</feature>
<feature type="region of interest" description="Disordered" evidence="2">
    <location>
        <begin position="1868"/>
        <end position="1902"/>
    </location>
</feature>
<keyword evidence="1" id="KW-0175">Coiled coil</keyword>
<dbReference type="EMBL" id="SNRW01000328">
    <property type="protein sequence ID" value="KAA6401832.1"/>
    <property type="molecule type" value="Genomic_DNA"/>
</dbReference>
<feature type="compositionally biased region" description="Acidic residues" evidence="2">
    <location>
        <begin position="1651"/>
        <end position="1677"/>
    </location>
</feature>
<feature type="region of interest" description="Disordered" evidence="2">
    <location>
        <begin position="923"/>
        <end position="959"/>
    </location>
</feature>
<feature type="region of interest" description="Disordered" evidence="2">
    <location>
        <begin position="2340"/>
        <end position="2364"/>
    </location>
</feature>
<dbReference type="PANTHER" id="PTHR13491:SF0">
    <property type="entry name" value="ZINC FINGER CCHC DOMAIN-CONTAINING PROTEIN 10"/>
    <property type="match status" value="1"/>
</dbReference>
<feature type="compositionally biased region" description="Basic and acidic residues" evidence="2">
    <location>
        <begin position="1760"/>
        <end position="1778"/>
    </location>
</feature>